<keyword evidence="1" id="KW-0732">Signal</keyword>
<dbReference type="Gene3D" id="3.10.450.410">
    <property type="match status" value="1"/>
</dbReference>
<organism evidence="2 3">
    <name type="scientific">Flavobacterium pisciphilum</name>
    <dbReference type="NCBI Taxonomy" id="2893755"/>
    <lineage>
        <taxon>Bacteria</taxon>
        <taxon>Pseudomonadati</taxon>
        <taxon>Bacteroidota</taxon>
        <taxon>Flavobacteriia</taxon>
        <taxon>Flavobacteriales</taxon>
        <taxon>Flavobacteriaceae</taxon>
        <taxon>Flavobacterium</taxon>
    </lineage>
</organism>
<sequence>MKIILKSSFVFLLLLLVSCKKETAPQDKIISNDAPNKIVTIEEEKPKNVTDKTHQEDFKYFFRLFNNDTVFQLSRITFPLRVKINNDDLELVDYVIPKEKYTTINLDKNPKERDYKQQLILKGDKAVIQQRGLNNGIFIDYYFEKIDGKWQLVTWVDVST</sequence>
<dbReference type="Pfam" id="PF14254">
    <property type="entry name" value="DUF4348"/>
    <property type="match status" value="1"/>
</dbReference>
<dbReference type="EMBL" id="JAJJMO010000001">
    <property type="protein sequence ID" value="MCC9070098.1"/>
    <property type="molecule type" value="Genomic_DNA"/>
</dbReference>
<evidence type="ECO:0000313" key="3">
    <source>
        <dbReference type="Proteomes" id="UP001430919"/>
    </source>
</evidence>
<accession>A0ABS8MMV3</accession>
<feature type="chain" id="PRO_5046230315" evidence="1">
    <location>
        <begin position="24"/>
        <end position="160"/>
    </location>
</feature>
<evidence type="ECO:0000256" key="1">
    <source>
        <dbReference type="SAM" id="SignalP"/>
    </source>
</evidence>
<reference evidence="2" key="1">
    <citation type="submission" date="2021-11" db="EMBL/GenBank/DDBJ databases">
        <title>Description of novel Flavobacterium species.</title>
        <authorList>
            <person name="Saticioglu I.B."/>
            <person name="Ay H."/>
            <person name="Altun S."/>
            <person name="Duman M."/>
        </authorList>
    </citation>
    <scope>NUCLEOTIDE SEQUENCE</scope>
    <source>
        <strain evidence="2">F-65</strain>
    </source>
</reference>
<gene>
    <name evidence="2" type="ORF">LNQ49_00570</name>
</gene>
<keyword evidence="3" id="KW-1185">Reference proteome</keyword>
<dbReference type="RefSeq" id="WP_229986851.1">
    <property type="nucleotide sequence ID" value="NZ_JAJJMO010000001.1"/>
</dbReference>
<dbReference type="InterPro" id="IPR025590">
    <property type="entry name" value="DUF4348"/>
</dbReference>
<dbReference type="Proteomes" id="UP001430919">
    <property type="component" value="Unassembled WGS sequence"/>
</dbReference>
<evidence type="ECO:0000313" key="2">
    <source>
        <dbReference type="EMBL" id="MCC9070098.1"/>
    </source>
</evidence>
<feature type="signal peptide" evidence="1">
    <location>
        <begin position="1"/>
        <end position="23"/>
    </location>
</feature>
<proteinExistence type="predicted"/>
<comment type="caution">
    <text evidence="2">The sequence shown here is derived from an EMBL/GenBank/DDBJ whole genome shotgun (WGS) entry which is preliminary data.</text>
</comment>
<protein>
    <submittedName>
        <fullName evidence="2">DUF4348 domain-containing protein</fullName>
    </submittedName>
</protein>
<dbReference type="PROSITE" id="PS51257">
    <property type="entry name" value="PROKAR_LIPOPROTEIN"/>
    <property type="match status" value="1"/>
</dbReference>
<name>A0ABS8MMV3_9FLAO</name>